<evidence type="ECO:0000256" key="3">
    <source>
        <dbReference type="ARBA" id="ARBA00022840"/>
    </source>
</evidence>
<evidence type="ECO:0000313" key="5">
    <source>
        <dbReference type="WBParaSite" id="MhA1_Contig349.frz3.gene3"/>
    </source>
</evidence>
<dbReference type="SUPFAM" id="SSF53067">
    <property type="entry name" value="Actin-like ATPase domain"/>
    <property type="match status" value="1"/>
</dbReference>
<reference evidence="5" key="1">
    <citation type="submission" date="2016-11" db="UniProtKB">
        <authorList>
            <consortium name="WormBaseParasite"/>
        </authorList>
    </citation>
    <scope>IDENTIFICATION</scope>
</reference>
<dbReference type="Gene3D" id="3.30.420.40">
    <property type="match status" value="1"/>
</dbReference>
<keyword evidence="4" id="KW-1185">Reference proteome</keyword>
<evidence type="ECO:0000256" key="1">
    <source>
        <dbReference type="ARBA" id="ARBA00007381"/>
    </source>
</evidence>
<dbReference type="InterPro" id="IPR013126">
    <property type="entry name" value="Hsp_70_fam"/>
</dbReference>
<proteinExistence type="inferred from homology"/>
<accession>A0A1I8BPB2</accession>
<dbReference type="InterPro" id="IPR018181">
    <property type="entry name" value="Heat_shock_70_CS"/>
</dbReference>
<protein>
    <submittedName>
        <fullName evidence="5">Transcriptional regulator</fullName>
    </submittedName>
</protein>
<dbReference type="AlphaFoldDB" id="A0A1I8BPB2"/>
<dbReference type="InterPro" id="IPR043129">
    <property type="entry name" value="ATPase_NBD"/>
</dbReference>
<evidence type="ECO:0000313" key="4">
    <source>
        <dbReference type="Proteomes" id="UP000095281"/>
    </source>
</evidence>
<dbReference type="PROSITE" id="PS01036">
    <property type="entry name" value="HSP70_3"/>
    <property type="match status" value="1"/>
</dbReference>
<dbReference type="Proteomes" id="UP000095281">
    <property type="component" value="Unplaced"/>
</dbReference>
<dbReference type="Pfam" id="PF00012">
    <property type="entry name" value="HSP70"/>
    <property type="match status" value="1"/>
</dbReference>
<dbReference type="WBParaSite" id="MhA1_Contig349.frz3.gene3">
    <property type="protein sequence ID" value="MhA1_Contig349.frz3.gene3"/>
    <property type="gene ID" value="MhA1_Contig349.frz3.gene3"/>
</dbReference>
<dbReference type="GO" id="GO:0006950">
    <property type="term" value="P:response to stress"/>
    <property type="evidence" value="ECO:0007669"/>
    <property type="project" value="UniProtKB-ARBA"/>
</dbReference>
<sequence>MKSDTFDVLLIGGMTRMPKIQQIVKQIFGKKPYVPEVVTYCDRVVAVKDETTSFRDGTIMDKDGLITCGGICLGVHSGDINFVNGRRITSKNLAKASQELYYARKYDCRGSLGESVSYIIKEFYSKIHIDVKSDVAVERLGFFLDQFHKKDLKRLHERSSFFDVYDLFIPGARAIDDYYGDRQEVTRDLCDSTFKFMKDFPMNNKNLLSVKAALMPYLLGIKNFEKERDFIRREYKTIKFKRINKNINVRHLLKKYIFKNKQCKRRKQKRQKLLLFETFEEIAVKEKR</sequence>
<keyword evidence="2" id="KW-0547">Nucleotide-binding</keyword>
<keyword evidence="3" id="KW-0067">ATP-binding</keyword>
<name>A0A1I8BPB2_MELHA</name>
<organism evidence="4 5">
    <name type="scientific">Meloidogyne hapla</name>
    <name type="common">Root-knot nematode worm</name>
    <dbReference type="NCBI Taxonomy" id="6305"/>
    <lineage>
        <taxon>Eukaryota</taxon>
        <taxon>Metazoa</taxon>
        <taxon>Ecdysozoa</taxon>
        <taxon>Nematoda</taxon>
        <taxon>Chromadorea</taxon>
        <taxon>Rhabditida</taxon>
        <taxon>Tylenchina</taxon>
        <taxon>Tylenchomorpha</taxon>
        <taxon>Tylenchoidea</taxon>
        <taxon>Meloidogynidae</taxon>
        <taxon>Meloidogyninae</taxon>
        <taxon>Meloidogyne</taxon>
    </lineage>
</organism>
<evidence type="ECO:0000256" key="2">
    <source>
        <dbReference type="ARBA" id="ARBA00022741"/>
    </source>
</evidence>
<comment type="similarity">
    <text evidence="1">Belongs to the heat shock protein 70 family.</text>
</comment>
<dbReference type="GO" id="GO:0140662">
    <property type="term" value="F:ATP-dependent protein folding chaperone"/>
    <property type="evidence" value="ECO:0007669"/>
    <property type="project" value="InterPro"/>
</dbReference>
<dbReference type="GO" id="GO:0005524">
    <property type="term" value="F:ATP binding"/>
    <property type="evidence" value="ECO:0007669"/>
    <property type="project" value="UniProtKB-KW"/>
</dbReference>